<dbReference type="Proteomes" id="UP000286974">
    <property type="component" value="Unassembled WGS sequence"/>
</dbReference>
<organism evidence="1 2">
    <name type="scientific">Lentilactobacillus kosonis</name>
    <dbReference type="NCBI Taxonomy" id="2810561"/>
    <lineage>
        <taxon>Bacteria</taxon>
        <taxon>Bacillati</taxon>
        <taxon>Bacillota</taxon>
        <taxon>Bacilli</taxon>
        <taxon>Lactobacillales</taxon>
        <taxon>Lactobacillaceae</taxon>
        <taxon>Lentilactobacillus</taxon>
    </lineage>
</organism>
<proteinExistence type="predicted"/>
<comment type="caution">
    <text evidence="1">The sequence shown here is derived from an EMBL/GenBank/DDBJ whole genome shotgun (WGS) entry which is preliminary data.</text>
</comment>
<dbReference type="AlphaFoldDB" id="A0A401FPF5"/>
<keyword evidence="2" id="KW-1185">Reference proteome</keyword>
<evidence type="ECO:0000313" key="1">
    <source>
        <dbReference type="EMBL" id="GAY74101.1"/>
    </source>
</evidence>
<protein>
    <submittedName>
        <fullName evidence="1">Uncharacterized protein</fullName>
    </submittedName>
</protein>
<reference evidence="1 2" key="1">
    <citation type="submission" date="2017-11" db="EMBL/GenBank/DDBJ databases">
        <title>Draft Genome Sequence of Lactobacillus curieae NBRC 111893 isolated from Koso, a Japanese sugar-Vegetable Fermented Beverage.</title>
        <authorList>
            <person name="Chiou T.Y."/>
            <person name="Oshima K."/>
            <person name="Suda W."/>
            <person name="Hattori M."/>
            <person name="Takahashi T."/>
        </authorList>
    </citation>
    <scope>NUCLEOTIDE SEQUENCE [LARGE SCALE GENOMIC DNA]</scope>
    <source>
        <strain evidence="1 2">NBRC111893</strain>
    </source>
</reference>
<dbReference type="RefSeq" id="WP_125008835.1">
    <property type="nucleotide sequence ID" value="NZ_BEXA01000006.1"/>
</dbReference>
<gene>
    <name evidence="1" type="ORF">NBRC111893_2247</name>
</gene>
<evidence type="ECO:0000313" key="2">
    <source>
        <dbReference type="Proteomes" id="UP000286974"/>
    </source>
</evidence>
<dbReference type="EMBL" id="BEXA01000006">
    <property type="protein sequence ID" value="GAY74101.1"/>
    <property type="molecule type" value="Genomic_DNA"/>
</dbReference>
<dbReference type="OrthoDB" id="2146119at2"/>
<accession>A0A401FPF5</accession>
<name>A0A401FPF5_9LACO</name>
<sequence>MSQSIVDQAVERVLPQIIDDDYRGTLKSQAIAKVWGRGVMAFEYELPVDKLQLTLLDFKQQLVDELHEYSRNHHFDASTTPEIQSVFRVTDIWEFEGKIHFDIAFLINQTTIEYVEDLNRLN</sequence>